<evidence type="ECO:0000313" key="1">
    <source>
        <dbReference type="EMBL" id="KAA6369151.1"/>
    </source>
</evidence>
<proteinExistence type="predicted"/>
<gene>
    <name evidence="1" type="ORF">EZS28_035320</name>
</gene>
<evidence type="ECO:0000313" key="2">
    <source>
        <dbReference type="Proteomes" id="UP000324800"/>
    </source>
</evidence>
<protein>
    <submittedName>
        <fullName evidence="1">Uncharacterized protein</fullName>
    </submittedName>
</protein>
<dbReference type="OrthoDB" id="420169at2759"/>
<reference evidence="1 2" key="1">
    <citation type="submission" date="2019-03" db="EMBL/GenBank/DDBJ databases">
        <title>Single cell metagenomics reveals metabolic interactions within the superorganism composed of flagellate Streblomastix strix and complex community of Bacteroidetes bacteria on its surface.</title>
        <authorList>
            <person name="Treitli S.C."/>
            <person name="Kolisko M."/>
            <person name="Husnik F."/>
            <person name="Keeling P."/>
            <person name="Hampl V."/>
        </authorList>
    </citation>
    <scope>NUCLEOTIDE SEQUENCE [LARGE SCALE GENOMIC DNA]</scope>
    <source>
        <strain evidence="1">ST1C</strain>
    </source>
</reference>
<feature type="non-terminal residue" evidence="1">
    <location>
        <position position="1"/>
    </location>
</feature>
<dbReference type="Proteomes" id="UP000324800">
    <property type="component" value="Unassembled WGS sequence"/>
</dbReference>
<accession>A0A5J4UGG9</accession>
<name>A0A5J4UGG9_9EUKA</name>
<sequence length="142" mass="16708">AVYHYIENHVSKKQKLEYQNQLMKEITVGIVIETDNIRIFNQTFELFPRVLQKQKMEPATTLFILPKCSLDQFRTLVPTIISQTDLEKVELIFGKGKSLEDLNLELLYGKLSAFLLANIQLENSYIENWHNLLDLINKYYNK</sequence>
<dbReference type="AlphaFoldDB" id="A0A5J4UGG9"/>
<dbReference type="EMBL" id="SNRW01016641">
    <property type="protein sequence ID" value="KAA6369151.1"/>
    <property type="molecule type" value="Genomic_DNA"/>
</dbReference>
<comment type="caution">
    <text evidence="1">The sequence shown here is derived from an EMBL/GenBank/DDBJ whole genome shotgun (WGS) entry which is preliminary data.</text>
</comment>
<organism evidence="1 2">
    <name type="scientific">Streblomastix strix</name>
    <dbReference type="NCBI Taxonomy" id="222440"/>
    <lineage>
        <taxon>Eukaryota</taxon>
        <taxon>Metamonada</taxon>
        <taxon>Preaxostyla</taxon>
        <taxon>Oxymonadida</taxon>
        <taxon>Streblomastigidae</taxon>
        <taxon>Streblomastix</taxon>
    </lineage>
</organism>